<keyword evidence="1" id="KW-1133">Transmembrane helix</keyword>
<dbReference type="EMBL" id="RBON01000115">
    <property type="protein sequence ID" value="RMM70543.1"/>
    <property type="molecule type" value="Genomic_DNA"/>
</dbReference>
<accession>A0A3M3G8D3</accession>
<feature type="transmembrane region" description="Helical" evidence="1">
    <location>
        <begin position="120"/>
        <end position="136"/>
    </location>
</feature>
<evidence type="ECO:0000313" key="2">
    <source>
        <dbReference type="EMBL" id="RMM70543.1"/>
    </source>
</evidence>
<organism evidence="2 3">
    <name type="scientific">Pseudomonas savastanoi pv. glycinea</name>
    <name type="common">Pseudomonas syringae pv. glycinea</name>
    <dbReference type="NCBI Taxonomy" id="318"/>
    <lineage>
        <taxon>Bacteria</taxon>
        <taxon>Pseudomonadati</taxon>
        <taxon>Pseudomonadota</taxon>
        <taxon>Gammaproteobacteria</taxon>
        <taxon>Pseudomonadales</taxon>
        <taxon>Pseudomonadaceae</taxon>
        <taxon>Pseudomonas</taxon>
    </lineage>
</organism>
<reference evidence="2 3" key="1">
    <citation type="submission" date="2018-08" db="EMBL/GenBank/DDBJ databases">
        <title>Recombination of ecologically and evolutionarily significant loci maintains genetic cohesion in the Pseudomonas syringae species complex.</title>
        <authorList>
            <person name="Dillon M."/>
            <person name="Thakur S."/>
            <person name="Almeida R.N.D."/>
            <person name="Weir B.S."/>
            <person name="Guttman D.S."/>
        </authorList>
    </citation>
    <scope>NUCLEOTIDE SEQUENCE [LARGE SCALE GENOMIC DNA]</scope>
    <source>
        <strain evidence="2 3">ICMP 4324</strain>
    </source>
</reference>
<comment type="caution">
    <text evidence="2">The sequence shown here is derived from an EMBL/GenBank/DDBJ whole genome shotgun (WGS) entry which is preliminary data.</text>
</comment>
<evidence type="ECO:0000313" key="3">
    <source>
        <dbReference type="Proteomes" id="UP000276829"/>
    </source>
</evidence>
<name>A0A3M3G8D3_PSESG</name>
<keyword evidence="1" id="KW-0812">Transmembrane</keyword>
<evidence type="ECO:0008006" key="4">
    <source>
        <dbReference type="Google" id="ProtNLM"/>
    </source>
</evidence>
<proteinExistence type="predicted"/>
<feature type="transmembrane region" description="Helical" evidence="1">
    <location>
        <begin position="96"/>
        <end position="114"/>
    </location>
</feature>
<dbReference type="AlphaFoldDB" id="A0A3M3G8D3"/>
<protein>
    <recommendedName>
        <fullName evidence="4">TraY protein</fullName>
    </recommendedName>
</protein>
<dbReference type="Proteomes" id="UP000276829">
    <property type="component" value="Unassembled WGS sequence"/>
</dbReference>
<gene>
    <name evidence="2" type="ORF">ALQ73_200154</name>
</gene>
<keyword evidence="1" id="KW-0472">Membrane</keyword>
<sequence>MFVGFFNKPMQKAINSIATWEIGTDASFSNQVNPLIKMQQVGDVTLDVTATLTTVYAVAVGAYSATSNSILGKLGGIFAINGGAVAKDVLNSLAPIFFFLMFALMAIGFSLAVFLPAVPFLFWMMGVFNWLVSVLVG</sequence>
<evidence type="ECO:0000256" key="1">
    <source>
        <dbReference type="SAM" id="Phobius"/>
    </source>
</evidence>